<keyword evidence="1" id="KW-0812">Transmembrane</keyword>
<keyword evidence="1" id="KW-1133">Transmembrane helix</keyword>
<keyword evidence="1" id="KW-0472">Membrane</keyword>
<evidence type="ECO:0000256" key="1">
    <source>
        <dbReference type="SAM" id="Phobius"/>
    </source>
</evidence>
<comment type="caution">
    <text evidence="2">The sequence shown here is derived from an EMBL/GenBank/DDBJ whole genome shotgun (WGS) entry which is preliminary data.</text>
</comment>
<name>A0ABN9BIW9_9NEOB</name>
<evidence type="ECO:0000313" key="2">
    <source>
        <dbReference type="EMBL" id="CAI9547321.1"/>
    </source>
</evidence>
<feature type="transmembrane region" description="Helical" evidence="1">
    <location>
        <begin position="35"/>
        <end position="56"/>
    </location>
</feature>
<gene>
    <name evidence="2" type="ORF">SPARVUS_LOCUS2965239</name>
</gene>
<dbReference type="EMBL" id="CATNWA010004226">
    <property type="protein sequence ID" value="CAI9547321.1"/>
    <property type="molecule type" value="Genomic_DNA"/>
</dbReference>
<reference evidence="2" key="1">
    <citation type="submission" date="2023-05" db="EMBL/GenBank/DDBJ databases">
        <authorList>
            <person name="Stuckert A."/>
        </authorList>
    </citation>
    <scope>NUCLEOTIDE SEQUENCE</scope>
</reference>
<organism evidence="2 3">
    <name type="scientific">Staurois parvus</name>
    <dbReference type="NCBI Taxonomy" id="386267"/>
    <lineage>
        <taxon>Eukaryota</taxon>
        <taxon>Metazoa</taxon>
        <taxon>Chordata</taxon>
        <taxon>Craniata</taxon>
        <taxon>Vertebrata</taxon>
        <taxon>Euteleostomi</taxon>
        <taxon>Amphibia</taxon>
        <taxon>Batrachia</taxon>
        <taxon>Anura</taxon>
        <taxon>Neobatrachia</taxon>
        <taxon>Ranoidea</taxon>
        <taxon>Ranidae</taxon>
        <taxon>Staurois</taxon>
    </lineage>
</organism>
<protein>
    <submittedName>
        <fullName evidence="2">Uncharacterized protein</fullName>
    </submittedName>
</protein>
<evidence type="ECO:0000313" key="3">
    <source>
        <dbReference type="Proteomes" id="UP001162483"/>
    </source>
</evidence>
<proteinExistence type="predicted"/>
<sequence length="57" mass="6831">MCRVSLRALYYQQMDWELEDGLKQPFYTMQRMNPLGSPVSIASIIYCIYRLILLLWV</sequence>
<keyword evidence="3" id="KW-1185">Reference proteome</keyword>
<accession>A0ABN9BIW9</accession>
<dbReference type="Proteomes" id="UP001162483">
    <property type="component" value="Unassembled WGS sequence"/>
</dbReference>